<dbReference type="CDD" id="cd07042">
    <property type="entry name" value="STAS_SulP_like_sulfate_transporter"/>
    <property type="match status" value="1"/>
</dbReference>
<feature type="transmembrane region" description="Helical" evidence="5">
    <location>
        <begin position="14"/>
        <end position="37"/>
    </location>
</feature>
<dbReference type="PROSITE" id="PS50801">
    <property type="entry name" value="STAS"/>
    <property type="match status" value="1"/>
</dbReference>
<comment type="subcellular location">
    <subcellularLocation>
        <location evidence="1">Membrane</location>
        <topology evidence="1">Multi-pass membrane protein</topology>
    </subcellularLocation>
</comment>
<feature type="transmembrane region" description="Helical" evidence="5">
    <location>
        <begin position="165"/>
        <end position="185"/>
    </location>
</feature>
<feature type="domain" description="STAS" evidence="7">
    <location>
        <begin position="455"/>
        <end position="571"/>
    </location>
</feature>
<dbReference type="InterPro" id="IPR011547">
    <property type="entry name" value="SLC26A/SulP_dom"/>
</dbReference>
<keyword evidence="2 5" id="KW-0812">Transmembrane</keyword>
<dbReference type="SUPFAM" id="SSF52091">
    <property type="entry name" value="SpoIIaa-like"/>
    <property type="match status" value="1"/>
</dbReference>
<feature type="transmembrane region" description="Helical" evidence="5">
    <location>
        <begin position="101"/>
        <end position="124"/>
    </location>
</feature>
<dbReference type="PROSITE" id="PS50042">
    <property type="entry name" value="CNMP_BINDING_3"/>
    <property type="match status" value="1"/>
</dbReference>
<feature type="transmembrane region" description="Helical" evidence="5">
    <location>
        <begin position="192"/>
        <end position="212"/>
    </location>
</feature>
<feature type="transmembrane region" description="Helical" evidence="5">
    <location>
        <begin position="388"/>
        <end position="417"/>
    </location>
</feature>
<dbReference type="InterPro" id="IPR036513">
    <property type="entry name" value="STAS_dom_sf"/>
</dbReference>
<reference evidence="8" key="1">
    <citation type="submission" date="2020-11" db="EMBL/GenBank/DDBJ databases">
        <title>Bacterial whole genome sequence for Caenimonas sp. DR4.4.</title>
        <authorList>
            <person name="Le V."/>
            <person name="Ko S.-R."/>
            <person name="Ahn C.-Y."/>
            <person name="Oh H.-M."/>
        </authorList>
    </citation>
    <scope>NUCLEOTIDE SEQUENCE</scope>
    <source>
        <strain evidence="8">DR4.4</strain>
    </source>
</reference>
<dbReference type="InterPro" id="IPR018490">
    <property type="entry name" value="cNMP-bd_dom_sf"/>
</dbReference>
<dbReference type="RefSeq" id="WP_196984986.1">
    <property type="nucleotide sequence ID" value="NZ_JADWYS010000001.1"/>
</dbReference>
<dbReference type="AlphaFoldDB" id="A0A931H1W8"/>
<evidence type="ECO:0000259" key="6">
    <source>
        <dbReference type="PROSITE" id="PS50042"/>
    </source>
</evidence>
<gene>
    <name evidence="8" type="ORF">I5803_03270</name>
</gene>
<dbReference type="PANTHER" id="PTHR43310:SF1">
    <property type="entry name" value="SULFATE TRANSPORTER YBAR-RELATED"/>
    <property type="match status" value="1"/>
</dbReference>
<feature type="transmembrane region" description="Helical" evidence="5">
    <location>
        <begin position="288"/>
        <end position="308"/>
    </location>
</feature>
<feature type="transmembrane region" description="Helical" evidence="5">
    <location>
        <begin position="320"/>
        <end position="338"/>
    </location>
</feature>
<dbReference type="Gene3D" id="2.60.120.10">
    <property type="entry name" value="Jelly Rolls"/>
    <property type="match status" value="1"/>
</dbReference>
<evidence type="ECO:0000313" key="9">
    <source>
        <dbReference type="Proteomes" id="UP000651050"/>
    </source>
</evidence>
<keyword evidence="9" id="KW-1185">Reference proteome</keyword>
<evidence type="ECO:0000256" key="5">
    <source>
        <dbReference type="SAM" id="Phobius"/>
    </source>
</evidence>
<proteinExistence type="predicted"/>
<evidence type="ECO:0000256" key="2">
    <source>
        <dbReference type="ARBA" id="ARBA00022692"/>
    </source>
</evidence>
<dbReference type="CDD" id="cd00038">
    <property type="entry name" value="CAP_ED"/>
    <property type="match status" value="1"/>
</dbReference>
<dbReference type="EMBL" id="JADWYS010000001">
    <property type="protein sequence ID" value="MBG9387036.1"/>
    <property type="molecule type" value="Genomic_DNA"/>
</dbReference>
<keyword evidence="4 5" id="KW-0472">Membrane</keyword>
<feature type="transmembrane region" description="Helical" evidence="5">
    <location>
        <begin position="256"/>
        <end position="276"/>
    </location>
</feature>
<evidence type="ECO:0000256" key="4">
    <source>
        <dbReference type="ARBA" id="ARBA00023136"/>
    </source>
</evidence>
<dbReference type="InterPro" id="IPR014710">
    <property type="entry name" value="RmlC-like_jellyroll"/>
</dbReference>
<feature type="transmembrane region" description="Helical" evidence="5">
    <location>
        <begin position="136"/>
        <end position="159"/>
    </location>
</feature>
<evidence type="ECO:0000313" key="8">
    <source>
        <dbReference type="EMBL" id="MBG9387036.1"/>
    </source>
</evidence>
<dbReference type="SMART" id="SM00100">
    <property type="entry name" value="cNMP"/>
    <property type="match status" value="1"/>
</dbReference>
<sequence length="725" mass="77296">MDGEAASTRRKRSILAGLDAAAVSVPMTLGGTVILYSQIAPEWLASGVLAGCLGMVLVHAMTAHIHRPVVYAARFFEAATLAAMVQQMAAQAPNWGLANTASVRVAMACIVVALGGMVLGLLWMARAERFARFVPAPVYVGFTNSVAVLLVLLQIRALWHQASDAAPGSPVVPFIAFIAALAVALRRWRPMWPPGATALLAGALLALLLARLGPAPLPLLSVGSGLVLPVQLADFRAMTAAGVQTPALVLELAQNGIILGALVFLNTVVTGQMLTQNDERQGMRRSDALLQSAALAWAGAMGAAPISGGPNVAAIASRRAMVTPLVVWTVAVAITLVYATHILAFVPLAALTGIFIADAWAMWDRPSARNLWTWLRGRPLATNAKQDIVVIVGVMAASLLVNMVAALVVGLLLGLLLHALRNTRRPVRQAWTGREIGSNCARSGNERRLLRSHGDEIRVLQLDSNQFFASAAQLSASVKEQVAGAHTVVLDWSGVRNIDTSLIQTLARLESHAAKQGVLLVHAGTELEQEHLNQEFAQHLPRALLVADLDRGLELAENRLIEKYQQEMEATGITTAEDSSFLRGLSDSEREEVTRRMVVRHYAPGEAIVTRGEVADGIHLVLKGTGSVVIAFDDKPSVRLAGVRNGTLIGEIGFLDGALRSATVIADSPLIAMLLAREAFDELAHAHPRIAQQLLMNISLDLASRLRSTTMQAAARHRNTVPAGR</sequence>
<dbReference type="Pfam" id="PF01740">
    <property type="entry name" value="STAS"/>
    <property type="match status" value="1"/>
</dbReference>
<protein>
    <submittedName>
        <fullName evidence="8">SLC26A/SulP transporter family protein</fullName>
    </submittedName>
</protein>
<feature type="domain" description="Cyclic nucleotide-binding" evidence="6">
    <location>
        <begin position="581"/>
        <end position="683"/>
    </location>
</feature>
<evidence type="ECO:0000256" key="3">
    <source>
        <dbReference type="ARBA" id="ARBA00022989"/>
    </source>
</evidence>
<feature type="transmembrane region" description="Helical" evidence="5">
    <location>
        <begin position="69"/>
        <end position="89"/>
    </location>
</feature>
<dbReference type="GO" id="GO:0016020">
    <property type="term" value="C:membrane"/>
    <property type="evidence" value="ECO:0007669"/>
    <property type="project" value="UniProtKB-SubCell"/>
</dbReference>
<name>A0A931H1W8_9BURK</name>
<dbReference type="PANTHER" id="PTHR43310">
    <property type="entry name" value="SULFATE TRANSPORTER YBAR-RELATED"/>
    <property type="match status" value="1"/>
</dbReference>
<evidence type="ECO:0000259" key="7">
    <source>
        <dbReference type="PROSITE" id="PS50801"/>
    </source>
</evidence>
<dbReference type="SUPFAM" id="SSF51206">
    <property type="entry name" value="cAMP-binding domain-like"/>
    <property type="match status" value="1"/>
</dbReference>
<comment type="caution">
    <text evidence="8">The sequence shown here is derived from an EMBL/GenBank/DDBJ whole genome shotgun (WGS) entry which is preliminary data.</text>
</comment>
<dbReference type="Gene3D" id="3.30.750.24">
    <property type="entry name" value="STAS domain"/>
    <property type="match status" value="1"/>
</dbReference>
<dbReference type="InterPro" id="IPR000595">
    <property type="entry name" value="cNMP-bd_dom"/>
</dbReference>
<dbReference type="Proteomes" id="UP000651050">
    <property type="component" value="Unassembled WGS sequence"/>
</dbReference>
<feature type="transmembrane region" description="Helical" evidence="5">
    <location>
        <begin position="43"/>
        <end position="62"/>
    </location>
</feature>
<evidence type="ECO:0000256" key="1">
    <source>
        <dbReference type="ARBA" id="ARBA00004141"/>
    </source>
</evidence>
<dbReference type="InterPro" id="IPR052706">
    <property type="entry name" value="Membrane-Transporter-like"/>
</dbReference>
<accession>A0A931H1W8</accession>
<dbReference type="InterPro" id="IPR002645">
    <property type="entry name" value="STAS_dom"/>
</dbReference>
<dbReference type="Pfam" id="PF00027">
    <property type="entry name" value="cNMP_binding"/>
    <property type="match status" value="1"/>
</dbReference>
<organism evidence="8 9">
    <name type="scientific">Caenimonas aquaedulcis</name>
    <dbReference type="NCBI Taxonomy" id="2793270"/>
    <lineage>
        <taxon>Bacteria</taxon>
        <taxon>Pseudomonadati</taxon>
        <taxon>Pseudomonadota</taxon>
        <taxon>Betaproteobacteria</taxon>
        <taxon>Burkholderiales</taxon>
        <taxon>Comamonadaceae</taxon>
        <taxon>Caenimonas</taxon>
    </lineage>
</organism>
<keyword evidence="3 5" id="KW-1133">Transmembrane helix</keyword>
<dbReference type="Pfam" id="PF00916">
    <property type="entry name" value="Sulfate_transp"/>
    <property type="match status" value="1"/>
</dbReference>